<proteinExistence type="predicted"/>
<dbReference type="RefSeq" id="XP_013165411.1">
    <property type="nucleotide sequence ID" value="XM_013309957.1"/>
</dbReference>
<organism evidence="1">
    <name type="scientific">Papilio xuthus</name>
    <name type="common">Asian swallowtail butterfly</name>
    <dbReference type="NCBI Taxonomy" id="66420"/>
    <lineage>
        <taxon>Eukaryota</taxon>
        <taxon>Metazoa</taxon>
        <taxon>Ecdysozoa</taxon>
        <taxon>Arthropoda</taxon>
        <taxon>Hexapoda</taxon>
        <taxon>Insecta</taxon>
        <taxon>Pterygota</taxon>
        <taxon>Neoptera</taxon>
        <taxon>Endopterygota</taxon>
        <taxon>Lepidoptera</taxon>
        <taxon>Glossata</taxon>
        <taxon>Ditrysia</taxon>
        <taxon>Papilionoidea</taxon>
        <taxon>Papilionidae</taxon>
        <taxon>Papilioninae</taxon>
        <taxon>Papilio</taxon>
    </lineage>
</organism>
<reference evidence="1" key="1">
    <citation type="submission" date="2025-08" db="UniProtKB">
        <authorList>
            <consortium name="RefSeq"/>
        </authorList>
    </citation>
    <scope>IDENTIFICATION</scope>
</reference>
<name>A0AAJ6Z4U0_PAPXU</name>
<protein>
    <submittedName>
        <fullName evidence="1">Uncharacterized protein LOC106116202</fullName>
    </submittedName>
</protein>
<evidence type="ECO:0000313" key="1">
    <source>
        <dbReference type="RefSeq" id="XP_013165411.1"/>
    </source>
</evidence>
<gene>
    <name evidence="1" type="primary">LOC106116202</name>
</gene>
<dbReference type="AlphaFoldDB" id="A0AAJ6Z4U0"/>
<dbReference type="GeneID" id="106116202"/>
<sequence length="201" mass="23360">MRNPDYNVLETPTHGRYVEQKVEYNPVNVFTNNRFINKPKFPSYTVDRDDDRQSSNYKTMKIQEVDINDSNVFKLTRDQIISQLIKNRVELYIRIKEAKGIKSNLDINYNLAKRIRTQLESGNYSLAKELFSVFITNTVTDTNEFSPKNIFKGLSSQHVNVDKDAIFPLPQVNMKNTRNDVKFVASEGLLKQLNALKEISF</sequence>
<dbReference type="KEGG" id="pxu:106116202"/>
<accession>A0AAJ6Z4U0</accession>
<dbReference type="Proteomes" id="UP000694872">
    <property type="component" value="Unplaced"/>
</dbReference>